<keyword evidence="2" id="KW-1133">Transmembrane helix</keyword>
<dbReference type="InterPro" id="IPR023214">
    <property type="entry name" value="HAD_sf"/>
</dbReference>
<feature type="compositionally biased region" description="Low complexity" evidence="1">
    <location>
        <begin position="13"/>
        <end position="26"/>
    </location>
</feature>
<feature type="compositionally biased region" description="Low complexity" evidence="1">
    <location>
        <begin position="343"/>
        <end position="355"/>
    </location>
</feature>
<dbReference type="EnsemblPlants" id="MELO3C025147.2.1">
    <property type="protein sequence ID" value="MELO3C025147.2.1"/>
    <property type="gene ID" value="MELO3C025147.2"/>
</dbReference>
<reference evidence="3" key="1">
    <citation type="submission" date="2023-03" db="UniProtKB">
        <authorList>
            <consortium name="EnsemblPlants"/>
        </authorList>
    </citation>
    <scope>IDENTIFICATION</scope>
</reference>
<name>A0A9I9DYG8_CUCME</name>
<proteinExistence type="predicted"/>
<feature type="transmembrane region" description="Helical" evidence="2">
    <location>
        <begin position="47"/>
        <end position="70"/>
    </location>
</feature>
<dbReference type="PANTHER" id="PTHR31284:SF22">
    <property type="entry name" value="ACID PHOSPHATASE"/>
    <property type="match status" value="1"/>
</dbReference>
<dbReference type="Gene3D" id="3.40.50.1000">
    <property type="entry name" value="HAD superfamily/HAD-like"/>
    <property type="match status" value="1"/>
</dbReference>
<evidence type="ECO:0008006" key="4">
    <source>
        <dbReference type="Google" id="ProtNLM"/>
    </source>
</evidence>
<feature type="region of interest" description="Disordered" evidence="1">
    <location>
        <begin position="1"/>
        <end position="26"/>
    </location>
</feature>
<evidence type="ECO:0000313" key="3">
    <source>
        <dbReference type="EnsemblPlants" id="MELO3C025147.2.1"/>
    </source>
</evidence>
<dbReference type="Gramene" id="MELO3C025147.2.1">
    <property type="protein sequence ID" value="MELO3C025147.2.1"/>
    <property type="gene ID" value="MELO3C025147.2"/>
</dbReference>
<dbReference type="PANTHER" id="PTHR31284">
    <property type="entry name" value="ACID PHOSPHATASE-LIKE PROTEIN"/>
    <property type="match status" value="1"/>
</dbReference>
<accession>A0A9I9DYG8</accession>
<evidence type="ECO:0000256" key="2">
    <source>
        <dbReference type="SAM" id="Phobius"/>
    </source>
</evidence>
<sequence>MSAYGNEMERQFSTQSHSTGGSSGNSDMGSRYIIESGFYMTPLTATIFVGALATVGVLLITLLVSLTVMLQYCQNRSEGVVEIQRSSVDYDYCKALSVHLELNSLETDGIPSFCKDFAIQYIRTGQYERDLDSSLLVVENYFCSAAKVDNGQDIVLMDIDDLFFTNGDYNDVLISSDCVDQAKRLKQNFLLKLYKKLRSCRWPTTLISRKSEVNRNATIEHLTSEGYKGWLQLIMRTDDEMQINHPVYFSRQQAALQSEGFHVVGVMSSHMDALSAPSVGTRIYKLPNPMYSISIIKNGGNTQNCNSSEQKFRKENLQPLTSKQTMKAIFNIKGSCHNKKQQQKAQESQNSQNAG</sequence>
<protein>
    <recommendedName>
        <fullName evidence="4">Acid_phosphat_B domain-containing protein</fullName>
    </recommendedName>
</protein>
<dbReference type="AlphaFoldDB" id="A0A9I9DYG8"/>
<dbReference type="InterPro" id="IPR005519">
    <property type="entry name" value="Acid_phosphat_B-like"/>
</dbReference>
<feature type="region of interest" description="Disordered" evidence="1">
    <location>
        <begin position="333"/>
        <end position="355"/>
    </location>
</feature>
<organism evidence="3">
    <name type="scientific">Cucumis melo</name>
    <name type="common">Muskmelon</name>
    <dbReference type="NCBI Taxonomy" id="3656"/>
    <lineage>
        <taxon>Eukaryota</taxon>
        <taxon>Viridiplantae</taxon>
        <taxon>Streptophyta</taxon>
        <taxon>Embryophyta</taxon>
        <taxon>Tracheophyta</taxon>
        <taxon>Spermatophyta</taxon>
        <taxon>Magnoliopsida</taxon>
        <taxon>eudicotyledons</taxon>
        <taxon>Gunneridae</taxon>
        <taxon>Pentapetalae</taxon>
        <taxon>rosids</taxon>
        <taxon>fabids</taxon>
        <taxon>Cucurbitales</taxon>
        <taxon>Cucurbitaceae</taxon>
        <taxon>Benincaseae</taxon>
        <taxon>Cucumis</taxon>
    </lineage>
</organism>
<dbReference type="Pfam" id="PF03767">
    <property type="entry name" value="Acid_phosphat_B"/>
    <property type="match status" value="1"/>
</dbReference>
<keyword evidence="2" id="KW-0472">Membrane</keyword>
<evidence type="ECO:0000256" key="1">
    <source>
        <dbReference type="SAM" id="MobiDB-lite"/>
    </source>
</evidence>
<keyword evidence="2" id="KW-0812">Transmembrane</keyword>